<dbReference type="EMBL" id="CAEZXM010000182">
    <property type="protein sequence ID" value="CAB4696732.1"/>
    <property type="molecule type" value="Genomic_DNA"/>
</dbReference>
<dbReference type="Pfam" id="PF00534">
    <property type="entry name" value="Glycos_transf_1"/>
    <property type="match status" value="1"/>
</dbReference>
<dbReference type="GO" id="GO:0016757">
    <property type="term" value="F:glycosyltransferase activity"/>
    <property type="evidence" value="ECO:0007669"/>
    <property type="project" value="InterPro"/>
</dbReference>
<feature type="domain" description="Glycosyl transferase family 1" evidence="1">
    <location>
        <begin position="439"/>
        <end position="546"/>
    </location>
</feature>
<proteinExistence type="predicted"/>
<dbReference type="Gene3D" id="3.40.50.2000">
    <property type="entry name" value="Glycogen Phosphorylase B"/>
    <property type="match status" value="1"/>
</dbReference>
<sequence length="633" mass="68758">MVSAAAVTLISRSCGVLPSDGLAPTEGDLIERGEHCTVAAAFRPEAQAALVWLYRQLGRANGEVGPWLDRLGRMFGASDCVDERIGAGPWRAPTAIAPTLVDLDLIDRDQPWFFSFDGAPTRTRLSDDPVLAAAVQSATPQIEGAEAPIRLPGGIAIDSAMRTLMRAAIAAWHQGVAELPPEPFGAHNAAFMRWLESPEPAGADIGRYWLAVRDQRPDLQAAFPQPRSIDAARLAEWADASWRLEGRSALLASGVSGSNAIKSIGFDPEGINVLGYLDFDQSQGHIAREIVGALRAAKVPVAPINFHRSLSNFDLARAGTTDDARYGTNVVVVTAAHFEFVVADHGPALLDGRYTIGYWFWELEHIPATMLPAIDHVHEVWTGSQFVADAFSRVTDKPVRCVPLPVAQPQPSQRTRASFGLPDDRFVFLATFDQFSVPERKNPFGVIEAFTRAFADGEGPLLWIKTLNGDKGWQQHERLLLAASGRSDIIIRDEHLSRPDQMAVLQAADCLVSLHRSEGLGLHCAEAMWLSKPVIATRYSGNVDFMDDSCAAMVDYTLVPVRHGQGIYPPEAMWAEPDVDEAAAHMRALASDPALCAQLGARARARMAAQTSQAETGRMMAELATRHFTKGSI</sequence>
<dbReference type="PANTHER" id="PTHR46656">
    <property type="entry name" value="PUTATIVE-RELATED"/>
    <property type="match status" value="1"/>
</dbReference>
<evidence type="ECO:0000259" key="1">
    <source>
        <dbReference type="Pfam" id="PF00534"/>
    </source>
</evidence>
<name>A0A6J6PDY3_9ZZZZ</name>
<organism evidence="2">
    <name type="scientific">freshwater metagenome</name>
    <dbReference type="NCBI Taxonomy" id="449393"/>
    <lineage>
        <taxon>unclassified sequences</taxon>
        <taxon>metagenomes</taxon>
        <taxon>ecological metagenomes</taxon>
    </lineage>
</organism>
<accession>A0A6J6PDY3</accession>
<dbReference type="CDD" id="cd03801">
    <property type="entry name" value="GT4_PimA-like"/>
    <property type="match status" value="1"/>
</dbReference>
<dbReference type="InterPro" id="IPR001296">
    <property type="entry name" value="Glyco_trans_1"/>
</dbReference>
<dbReference type="AlphaFoldDB" id="A0A6J6PDY3"/>
<reference evidence="2" key="1">
    <citation type="submission" date="2020-05" db="EMBL/GenBank/DDBJ databases">
        <authorList>
            <person name="Chiriac C."/>
            <person name="Salcher M."/>
            <person name="Ghai R."/>
            <person name="Kavagutti S V."/>
        </authorList>
    </citation>
    <scope>NUCLEOTIDE SEQUENCE</scope>
</reference>
<gene>
    <name evidence="2" type="ORF">UFOPK2366_01042</name>
</gene>
<evidence type="ECO:0000313" key="2">
    <source>
        <dbReference type="EMBL" id="CAB4696732.1"/>
    </source>
</evidence>
<dbReference type="SUPFAM" id="SSF53756">
    <property type="entry name" value="UDP-Glycosyltransferase/glycogen phosphorylase"/>
    <property type="match status" value="1"/>
</dbReference>
<protein>
    <submittedName>
        <fullName evidence="2">Unannotated protein</fullName>
    </submittedName>
</protein>
<dbReference type="PANTHER" id="PTHR46656:SF3">
    <property type="entry name" value="PUTATIVE-RELATED"/>
    <property type="match status" value="1"/>
</dbReference>